<proteinExistence type="predicted"/>
<name>A0A814IYA1_9BILA</name>
<dbReference type="Proteomes" id="UP000663879">
    <property type="component" value="Unassembled WGS sequence"/>
</dbReference>
<protein>
    <submittedName>
        <fullName evidence="1">Uncharacterized protein</fullName>
    </submittedName>
</protein>
<evidence type="ECO:0000313" key="2">
    <source>
        <dbReference type="Proteomes" id="UP000663879"/>
    </source>
</evidence>
<evidence type="ECO:0000313" key="1">
    <source>
        <dbReference type="EMBL" id="CAF1032092.1"/>
    </source>
</evidence>
<dbReference type="EMBL" id="CAJNOC010004738">
    <property type="protein sequence ID" value="CAF1032092.1"/>
    <property type="molecule type" value="Genomic_DNA"/>
</dbReference>
<keyword evidence="2" id="KW-1185">Reference proteome</keyword>
<gene>
    <name evidence="1" type="ORF">OXX778_LOCUS17919</name>
</gene>
<comment type="caution">
    <text evidence="1">The sequence shown here is derived from an EMBL/GenBank/DDBJ whole genome shotgun (WGS) entry which is preliminary data.</text>
</comment>
<dbReference type="AlphaFoldDB" id="A0A814IYA1"/>
<accession>A0A814IYA1</accession>
<organism evidence="1 2">
    <name type="scientific">Brachionus calyciflorus</name>
    <dbReference type="NCBI Taxonomy" id="104777"/>
    <lineage>
        <taxon>Eukaryota</taxon>
        <taxon>Metazoa</taxon>
        <taxon>Spiralia</taxon>
        <taxon>Gnathifera</taxon>
        <taxon>Rotifera</taxon>
        <taxon>Eurotatoria</taxon>
        <taxon>Monogononta</taxon>
        <taxon>Pseudotrocha</taxon>
        <taxon>Ploima</taxon>
        <taxon>Brachionidae</taxon>
        <taxon>Brachionus</taxon>
    </lineage>
</organism>
<sequence>MANELKIKELEESNIAVEALSCTPEKRPMETRVAKLGVDDIPKLYGNERDKVDEWIYLVEAKARFQGISHHNL</sequence>
<reference evidence="1" key="1">
    <citation type="submission" date="2021-02" db="EMBL/GenBank/DDBJ databases">
        <authorList>
            <person name="Nowell W R."/>
        </authorList>
    </citation>
    <scope>NUCLEOTIDE SEQUENCE</scope>
    <source>
        <strain evidence="1">Ploen Becks lab</strain>
    </source>
</reference>